<organism evidence="1 2">
    <name type="scientific">Zizania palustris</name>
    <name type="common">Northern wild rice</name>
    <dbReference type="NCBI Taxonomy" id="103762"/>
    <lineage>
        <taxon>Eukaryota</taxon>
        <taxon>Viridiplantae</taxon>
        <taxon>Streptophyta</taxon>
        <taxon>Embryophyta</taxon>
        <taxon>Tracheophyta</taxon>
        <taxon>Spermatophyta</taxon>
        <taxon>Magnoliopsida</taxon>
        <taxon>Liliopsida</taxon>
        <taxon>Poales</taxon>
        <taxon>Poaceae</taxon>
        <taxon>BOP clade</taxon>
        <taxon>Oryzoideae</taxon>
        <taxon>Oryzeae</taxon>
        <taxon>Zizaniinae</taxon>
        <taxon>Zizania</taxon>
    </lineage>
</organism>
<dbReference type="OrthoDB" id="1926277at2759"/>
<dbReference type="EMBL" id="JAAALK010000283">
    <property type="protein sequence ID" value="KAG8076358.1"/>
    <property type="molecule type" value="Genomic_DNA"/>
</dbReference>
<accession>A0A8J5TAE3</accession>
<name>A0A8J5TAE3_ZIZPA</name>
<sequence length="170" mass="18975">MENELARVGKADFGQHNDAAAFGFLCQSLLGQDPVKSVLGQEGPKLITKWVLFQLSPLFNLGLPTIVEDALLHSFCLPPALVKKDYDRLTDFFRDAAKTVVDEGERLGIPREEAVHNILFALCFNSFTLWSLRRERSVERTEPLGSAVFLGRDGSESKGNIPFLEPFYST</sequence>
<gene>
    <name evidence="1" type="ORF">GUJ93_ZPchr0006g45833</name>
</gene>
<evidence type="ECO:0000313" key="2">
    <source>
        <dbReference type="Proteomes" id="UP000729402"/>
    </source>
</evidence>
<protein>
    <submittedName>
        <fullName evidence="1">Uncharacterized protein</fullName>
    </submittedName>
</protein>
<evidence type="ECO:0000313" key="1">
    <source>
        <dbReference type="EMBL" id="KAG8076358.1"/>
    </source>
</evidence>
<proteinExistence type="predicted"/>
<reference evidence="1" key="1">
    <citation type="journal article" date="2021" name="bioRxiv">
        <title>Whole Genome Assembly and Annotation of Northern Wild Rice, Zizania palustris L., Supports a Whole Genome Duplication in the Zizania Genus.</title>
        <authorList>
            <person name="Haas M."/>
            <person name="Kono T."/>
            <person name="Macchietto M."/>
            <person name="Millas R."/>
            <person name="McGilp L."/>
            <person name="Shao M."/>
            <person name="Duquette J."/>
            <person name="Hirsch C.N."/>
            <person name="Kimball J."/>
        </authorList>
    </citation>
    <scope>NUCLEOTIDE SEQUENCE</scope>
    <source>
        <tissue evidence="1">Fresh leaf tissue</tissue>
    </source>
</reference>
<dbReference type="Proteomes" id="UP000729402">
    <property type="component" value="Unassembled WGS sequence"/>
</dbReference>
<dbReference type="AlphaFoldDB" id="A0A8J5TAE3"/>
<reference evidence="1" key="2">
    <citation type="submission" date="2021-02" db="EMBL/GenBank/DDBJ databases">
        <authorList>
            <person name="Kimball J.A."/>
            <person name="Haas M.W."/>
            <person name="Macchietto M."/>
            <person name="Kono T."/>
            <person name="Duquette J."/>
            <person name="Shao M."/>
        </authorList>
    </citation>
    <scope>NUCLEOTIDE SEQUENCE</scope>
    <source>
        <tissue evidence="1">Fresh leaf tissue</tissue>
    </source>
</reference>
<comment type="caution">
    <text evidence="1">The sequence shown here is derived from an EMBL/GenBank/DDBJ whole genome shotgun (WGS) entry which is preliminary data.</text>
</comment>
<keyword evidence="2" id="KW-1185">Reference proteome</keyword>